<evidence type="ECO:0000313" key="2">
    <source>
        <dbReference type="Proteomes" id="UP000237000"/>
    </source>
</evidence>
<dbReference type="OrthoDB" id="10421047at2759"/>
<feature type="non-terminal residue" evidence="1">
    <location>
        <position position="70"/>
    </location>
</feature>
<evidence type="ECO:0000313" key="1">
    <source>
        <dbReference type="EMBL" id="PON73799.1"/>
    </source>
</evidence>
<organism evidence="1 2">
    <name type="scientific">Trema orientale</name>
    <name type="common">Charcoal tree</name>
    <name type="synonym">Celtis orientalis</name>
    <dbReference type="NCBI Taxonomy" id="63057"/>
    <lineage>
        <taxon>Eukaryota</taxon>
        <taxon>Viridiplantae</taxon>
        <taxon>Streptophyta</taxon>
        <taxon>Embryophyta</taxon>
        <taxon>Tracheophyta</taxon>
        <taxon>Spermatophyta</taxon>
        <taxon>Magnoliopsida</taxon>
        <taxon>eudicotyledons</taxon>
        <taxon>Gunneridae</taxon>
        <taxon>Pentapetalae</taxon>
        <taxon>rosids</taxon>
        <taxon>fabids</taxon>
        <taxon>Rosales</taxon>
        <taxon>Cannabaceae</taxon>
        <taxon>Trema</taxon>
    </lineage>
</organism>
<dbReference type="EMBL" id="JXTC01000264">
    <property type="protein sequence ID" value="PON73799.1"/>
    <property type="molecule type" value="Genomic_DNA"/>
</dbReference>
<keyword evidence="2" id="KW-1185">Reference proteome</keyword>
<gene>
    <name evidence="1" type="ORF">TorRG33x02_248510</name>
</gene>
<proteinExistence type="predicted"/>
<accession>A0A2P5DKH3</accession>
<dbReference type="InParanoid" id="A0A2P5DKH3"/>
<dbReference type="AlphaFoldDB" id="A0A2P5DKH3"/>
<protein>
    <submittedName>
        <fullName evidence="1">Uncharacterized protein</fullName>
    </submittedName>
</protein>
<dbReference type="Proteomes" id="UP000237000">
    <property type="component" value="Unassembled WGS sequence"/>
</dbReference>
<name>A0A2P5DKH3_TREOI</name>
<comment type="caution">
    <text evidence="1">The sequence shown here is derived from an EMBL/GenBank/DDBJ whole genome shotgun (WGS) entry which is preliminary data.</text>
</comment>
<reference evidence="2" key="1">
    <citation type="submission" date="2016-06" db="EMBL/GenBank/DDBJ databases">
        <title>Parallel loss of symbiosis genes in relatives of nitrogen-fixing non-legume Parasponia.</title>
        <authorList>
            <person name="Van Velzen R."/>
            <person name="Holmer R."/>
            <person name="Bu F."/>
            <person name="Rutten L."/>
            <person name="Van Zeijl A."/>
            <person name="Liu W."/>
            <person name="Santuari L."/>
            <person name="Cao Q."/>
            <person name="Sharma T."/>
            <person name="Shen D."/>
            <person name="Roswanjaya Y."/>
            <person name="Wardhani T."/>
            <person name="Kalhor M.S."/>
            <person name="Jansen J."/>
            <person name="Van den Hoogen J."/>
            <person name="Gungor B."/>
            <person name="Hartog M."/>
            <person name="Hontelez J."/>
            <person name="Verver J."/>
            <person name="Yang W.-C."/>
            <person name="Schijlen E."/>
            <person name="Repin R."/>
            <person name="Schilthuizen M."/>
            <person name="Schranz E."/>
            <person name="Heidstra R."/>
            <person name="Miyata K."/>
            <person name="Fedorova E."/>
            <person name="Kohlen W."/>
            <person name="Bisseling T."/>
            <person name="Smit S."/>
            <person name="Geurts R."/>
        </authorList>
    </citation>
    <scope>NUCLEOTIDE SEQUENCE [LARGE SCALE GENOMIC DNA]</scope>
    <source>
        <strain evidence="2">cv. RG33-2</strain>
    </source>
</reference>
<sequence length="70" mass="8218">MNNRNKQSEMQACSQYDDDIGRDILCSVRKHRNSFSNLSNSVSRSPLSNRAYPSTFSSPLRFFNDFFRFE</sequence>